<sequence length="180" mass="20659">MYILLIIIGVALIATNIRAIIREENNFKKAIIDAESNIDEVDMRLIEIRSEFAKTITELQREISDLKKENYTEFIKEELLEKSDDSKKNISNDEYINTLVDKVDSLDDDILIQGENIDELMNDSKEEEKDSNPKKDISGNSLKVEEVKELLVEGLSEDIIAQRLNIGKGEVLLIKELYLK</sequence>
<dbReference type="EMBL" id="BAAACI010000001">
    <property type="protein sequence ID" value="GAA0767592.1"/>
    <property type="molecule type" value="Genomic_DNA"/>
</dbReference>
<proteinExistence type="predicted"/>
<gene>
    <name evidence="1" type="ORF">GCM10008908_06850</name>
</gene>
<evidence type="ECO:0000313" key="2">
    <source>
        <dbReference type="Proteomes" id="UP001501047"/>
    </source>
</evidence>
<keyword evidence="2" id="KW-1185">Reference proteome</keyword>
<dbReference type="Proteomes" id="UP001501047">
    <property type="component" value="Unassembled WGS sequence"/>
</dbReference>
<reference evidence="2" key="1">
    <citation type="journal article" date="2019" name="Int. J. Syst. Evol. Microbiol.">
        <title>The Global Catalogue of Microorganisms (GCM) 10K type strain sequencing project: providing services to taxonomists for standard genome sequencing and annotation.</title>
        <authorList>
            <consortium name="The Broad Institute Genomics Platform"/>
            <consortium name="The Broad Institute Genome Sequencing Center for Infectious Disease"/>
            <person name="Wu L."/>
            <person name="Ma J."/>
        </authorList>
    </citation>
    <scope>NUCLEOTIDE SEQUENCE [LARGE SCALE GENOMIC DNA]</scope>
    <source>
        <strain evidence="2">JCM 1417</strain>
    </source>
</reference>
<protein>
    <submittedName>
        <fullName evidence="1">Uncharacterized protein</fullName>
    </submittedName>
</protein>
<name>A0ABP3VWD4_CLOSU</name>
<evidence type="ECO:0000313" key="1">
    <source>
        <dbReference type="EMBL" id="GAA0767592.1"/>
    </source>
</evidence>
<organism evidence="1 2">
    <name type="scientific">Clostridium subterminale</name>
    <dbReference type="NCBI Taxonomy" id="1550"/>
    <lineage>
        <taxon>Bacteria</taxon>
        <taxon>Bacillati</taxon>
        <taxon>Bacillota</taxon>
        <taxon>Clostridia</taxon>
        <taxon>Eubacteriales</taxon>
        <taxon>Clostridiaceae</taxon>
        <taxon>Clostridium</taxon>
    </lineage>
</organism>
<comment type="caution">
    <text evidence="1">The sequence shown here is derived from an EMBL/GenBank/DDBJ whole genome shotgun (WGS) entry which is preliminary data.</text>
</comment>
<accession>A0ABP3VWD4</accession>
<dbReference type="RefSeq" id="WP_343823639.1">
    <property type="nucleotide sequence ID" value="NZ_BAAACI010000001.1"/>
</dbReference>